<evidence type="ECO:0000256" key="4">
    <source>
        <dbReference type="SAM" id="SignalP"/>
    </source>
</evidence>
<evidence type="ECO:0000256" key="3">
    <source>
        <dbReference type="RuleBase" id="RU000411"/>
    </source>
</evidence>
<dbReference type="CDD" id="cd19598">
    <property type="entry name" value="serpin77Ba-like_insects"/>
    <property type="match status" value="1"/>
</dbReference>
<dbReference type="GO" id="GO:0004867">
    <property type="term" value="F:serine-type endopeptidase inhibitor activity"/>
    <property type="evidence" value="ECO:0007669"/>
    <property type="project" value="UniProtKB-KW"/>
</dbReference>
<dbReference type="Proteomes" id="UP000504635">
    <property type="component" value="Unplaced"/>
</dbReference>
<dbReference type="PANTHER" id="PTHR11461">
    <property type="entry name" value="SERINE PROTEASE INHIBITOR, SERPIN"/>
    <property type="match status" value="1"/>
</dbReference>
<dbReference type="KEGG" id="soy:115887136"/>
<dbReference type="InterPro" id="IPR023796">
    <property type="entry name" value="Serpin_dom"/>
</dbReference>
<dbReference type="RefSeq" id="XP_030762335.1">
    <property type="nucleotide sequence ID" value="XM_030906475.1"/>
</dbReference>
<dbReference type="PROSITE" id="PS00284">
    <property type="entry name" value="SERPIN"/>
    <property type="match status" value="1"/>
</dbReference>
<dbReference type="PANTHER" id="PTHR11461:SF367">
    <property type="entry name" value="GH21475P-RELATED"/>
    <property type="match status" value="1"/>
</dbReference>
<evidence type="ECO:0000313" key="6">
    <source>
        <dbReference type="Proteomes" id="UP000504635"/>
    </source>
</evidence>
<sequence length="405" mass="45764">MAFSSFLLYGIPILCATPVFMQEKFNIAESVNKFSVDLLAATDQKASDNINIALSPFTIWTLLSIISEGAVGATADQIEKALRLPENKNVVRDSYQRLSQKLQQKSDGAEFDTSSAIFVKEKFQLREKFKSVAKQFYNTTTQQVNFDNADVASNIINKYIAAATNNRITELVYPKDLQNAHLFLTTTMYFKGQWQVPFNKTATKSSSFYDEKKNKIGNVQMMYQSYPYPYGRIDGLKIFALEIPYGYDDLFSMLILLPRSTQTLRGLLNSLKEESITDILAFLQKSRQMFDDNVHVYIPKMKISSDFNLDPALHDMGIRDLFDSQQADLLGMFDQYLYVSRIIQKAEIELDEEGTVASAAGGSVFLNRSPPPRFLANRPFLYFIIHKVSGTVVFSGRVSNPNALG</sequence>
<keyword evidence="1 7" id="KW-0646">Protease inhibitor</keyword>
<dbReference type="InterPro" id="IPR000215">
    <property type="entry name" value="Serpin_fam"/>
</dbReference>
<dbReference type="FunCoup" id="A0A6J2YHG4">
    <property type="interactions" value="47"/>
</dbReference>
<dbReference type="OrthoDB" id="9440847at2759"/>
<gene>
    <name evidence="7" type="primary">LOC115887136</name>
</gene>
<dbReference type="InterPro" id="IPR023795">
    <property type="entry name" value="Serpin_CS"/>
</dbReference>
<reference evidence="7" key="1">
    <citation type="submission" date="2025-08" db="UniProtKB">
        <authorList>
            <consortium name="RefSeq"/>
        </authorList>
    </citation>
    <scope>IDENTIFICATION</scope>
    <source>
        <tissue evidence="7">Gonads</tissue>
    </source>
</reference>
<proteinExistence type="inferred from homology"/>
<dbReference type="InterPro" id="IPR036186">
    <property type="entry name" value="Serpin_sf"/>
</dbReference>
<dbReference type="GO" id="GO:0005615">
    <property type="term" value="C:extracellular space"/>
    <property type="evidence" value="ECO:0007669"/>
    <property type="project" value="InterPro"/>
</dbReference>
<evidence type="ECO:0000256" key="2">
    <source>
        <dbReference type="ARBA" id="ARBA00022900"/>
    </source>
</evidence>
<feature type="signal peptide" evidence="4">
    <location>
        <begin position="1"/>
        <end position="16"/>
    </location>
</feature>
<keyword evidence="6" id="KW-1185">Reference proteome</keyword>
<dbReference type="InterPro" id="IPR042185">
    <property type="entry name" value="Serpin_sf_2"/>
</dbReference>
<dbReference type="InParanoid" id="A0A6J2YHG4"/>
<dbReference type="InterPro" id="IPR042178">
    <property type="entry name" value="Serpin_sf_1"/>
</dbReference>
<comment type="similarity">
    <text evidence="3">Belongs to the serpin family.</text>
</comment>
<feature type="chain" id="PRO_5026976438" evidence="4">
    <location>
        <begin position="17"/>
        <end position="405"/>
    </location>
</feature>
<dbReference type="Gene3D" id="2.30.39.10">
    <property type="entry name" value="Alpha-1-antitrypsin, domain 1"/>
    <property type="match status" value="1"/>
</dbReference>
<dbReference type="SUPFAM" id="SSF56574">
    <property type="entry name" value="Serpins"/>
    <property type="match status" value="1"/>
</dbReference>
<dbReference type="SMART" id="SM00093">
    <property type="entry name" value="SERPIN"/>
    <property type="match status" value="1"/>
</dbReference>
<evidence type="ECO:0000259" key="5">
    <source>
        <dbReference type="SMART" id="SM00093"/>
    </source>
</evidence>
<organism evidence="6 7">
    <name type="scientific">Sitophilus oryzae</name>
    <name type="common">Rice weevil</name>
    <name type="synonym">Curculio oryzae</name>
    <dbReference type="NCBI Taxonomy" id="7048"/>
    <lineage>
        <taxon>Eukaryota</taxon>
        <taxon>Metazoa</taxon>
        <taxon>Ecdysozoa</taxon>
        <taxon>Arthropoda</taxon>
        <taxon>Hexapoda</taxon>
        <taxon>Insecta</taxon>
        <taxon>Pterygota</taxon>
        <taxon>Neoptera</taxon>
        <taxon>Endopterygota</taxon>
        <taxon>Coleoptera</taxon>
        <taxon>Polyphaga</taxon>
        <taxon>Cucujiformia</taxon>
        <taxon>Curculionidae</taxon>
        <taxon>Dryophthorinae</taxon>
        <taxon>Sitophilus</taxon>
    </lineage>
</organism>
<feature type="domain" description="Serpin" evidence="5">
    <location>
        <begin position="36"/>
        <end position="401"/>
    </location>
</feature>
<dbReference type="GeneID" id="115887136"/>
<dbReference type="Gene3D" id="3.30.497.10">
    <property type="entry name" value="Antithrombin, subunit I, domain 2"/>
    <property type="match status" value="1"/>
</dbReference>
<keyword evidence="2 7" id="KW-0722">Serine protease inhibitor</keyword>
<evidence type="ECO:0000256" key="1">
    <source>
        <dbReference type="ARBA" id="ARBA00022690"/>
    </source>
</evidence>
<protein>
    <submittedName>
        <fullName evidence="7">Serine protease inhibitor 77Ba</fullName>
    </submittedName>
</protein>
<accession>A0A6J2YHG4</accession>
<keyword evidence="4" id="KW-0732">Signal</keyword>
<evidence type="ECO:0000313" key="7">
    <source>
        <dbReference type="RefSeq" id="XP_030762335.1"/>
    </source>
</evidence>
<name>A0A6J2YHG4_SITOR</name>
<dbReference type="AlphaFoldDB" id="A0A6J2YHG4"/>
<dbReference type="Pfam" id="PF00079">
    <property type="entry name" value="Serpin"/>
    <property type="match status" value="1"/>
</dbReference>